<keyword evidence="9" id="KW-1185">Reference proteome</keyword>
<evidence type="ECO:0000259" key="6">
    <source>
        <dbReference type="PROSITE" id="PS50111"/>
    </source>
</evidence>
<comment type="similarity">
    <text evidence="2">Belongs to the methyl-accepting chemotaxis (MCP) protein family.</text>
</comment>
<dbReference type="Gene3D" id="1.10.287.950">
    <property type="entry name" value="Methyl-accepting chemotaxis protein"/>
    <property type="match status" value="1"/>
</dbReference>
<feature type="transmembrane region" description="Helical" evidence="5">
    <location>
        <begin position="304"/>
        <end position="324"/>
    </location>
</feature>
<dbReference type="Gene3D" id="6.10.340.10">
    <property type="match status" value="1"/>
</dbReference>
<evidence type="ECO:0000256" key="5">
    <source>
        <dbReference type="SAM" id="Phobius"/>
    </source>
</evidence>
<dbReference type="SMART" id="SM00304">
    <property type="entry name" value="HAMP"/>
    <property type="match status" value="1"/>
</dbReference>
<name>A0A1G4SSW6_9HYPH</name>
<feature type="domain" description="HAMP" evidence="7">
    <location>
        <begin position="324"/>
        <end position="377"/>
    </location>
</feature>
<keyword evidence="1 3" id="KW-0807">Transducer</keyword>
<feature type="coiled-coil region" evidence="4">
    <location>
        <begin position="387"/>
        <end position="439"/>
    </location>
</feature>
<gene>
    <name evidence="8" type="ORF">SAMN05660859_2410</name>
</gene>
<keyword evidence="5" id="KW-0472">Membrane</keyword>
<dbReference type="SUPFAM" id="SSF158472">
    <property type="entry name" value="HAMP domain-like"/>
    <property type="match status" value="1"/>
</dbReference>
<dbReference type="PANTHER" id="PTHR32089:SF112">
    <property type="entry name" value="LYSOZYME-LIKE PROTEIN-RELATED"/>
    <property type="match status" value="1"/>
</dbReference>
<keyword evidence="4" id="KW-0175">Coiled coil</keyword>
<dbReference type="Proteomes" id="UP000198889">
    <property type="component" value="Unassembled WGS sequence"/>
</dbReference>
<evidence type="ECO:0000256" key="2">
    <source>
        <dbReference type="ARBA" id="ARBA00029447"/>
    </source>
</evidence>
<organism evidence="8 9">
    <name type="scientific">Ancylobacter rudongensis</name>
    <dbReference type="NCBI Taxonomy" id="177413"/>
    <lineage>
        <taxon>Bacteria</taxon>
        <taxon>Pseudomonadati</taxon>
        <taxon>Pseudomonadota</taxon>
        <taxon>Alphaproteobacteria</taxon>
        <taxon>Hyphomicrobiales</taxon>
        <taxon>Xanthobacteraceae</taxon>
        <taxon>Ancylobacter</taxon>
    </lineage>
</organism>
<dbReference type="InterPro" id="IPR003660">
    <property type="entry name" value="HAMP_dom"/>
</dbReference>
<reference evidence="9" key="1">
    <citation type="submission" date="2016-10" db="EMBL/GenBank/DDBJ databases">
        <authorList>
            <person name="Varghese N."/>
            <person name="Submissions S."/>
        </authorList>
    </citation>
    <scope>NUCLEOTIDE SEQUENCE [LARGE SCALE GENOMIC DNA]</scope>
    <source>
        <strain evidence="9">CGMCC 1.1761</strain>
    </source>
</reference>
<dbReference type="SMART" id="SM00283">
    <property type="entry name" value="MA"/>
    <property type="match status" value="1"/>
</dbReference>
<evidence type="ECO:0000256" key="1">
    <source>
        <dbReference type="ARBA" id="ARBA00023224"/>
    </source>
</evidence>
<dbReference type="Pfam" id="PF00015">
    <property type="entry name" value="MCPsignal"/>
    <property type="match status" value="1"/>
</dbReference>
<dbReference type="CDD" id="cd06225">
    <property type="entry name" value="HAMP"/>
    <property type="match status" value="1"/>
</dbReference>
<evidence type="ECO:0000259" key="7">
    <source>
        <dbReference type="PROSITE" id="PS50885"/>
    </source>
</evidence>
<dbReference type="STRING" id="177413.SAMN05660859_2410"/>
<dbReference type="PROSITE" id="PS50885">
    <property type="entry name" value="HAMP"/>
    <property type="match status" value="1"/>
</dbReference>
<protein>
    <submittedName>
        <fullName evidence="8">Methyl-accepting chemotaxis protein</fullName>
    </submittedName>
</protein>
<evidence type="ECO:0000313" key="9">
    <source>
        <dbReference type="Proteomes" id="UP000198889"/>
    </source>
</evidence>
<evidence type="ECO:0000256" key="4">
    <source>
        <dbReference type="SAM" id="Coils"/>
    </source>
</evidence>
<feature type="domain" description="Methyl-accepting transducer" evidence="6">
    <location>
        <begin position="411"/>
        <end position="654"/>
    </location>
</feature>
<dbReference type="InterPro" id="IPR004089">
    <property type="entry name" value="MCPsignal_dom"/>
</dbReference>
<sequence length="674" mass="71070">MGTMRLGIAMKLGIASVLLVLLSCGVLVSRHYAMSSIEEANAASDRQAAILNEAEQVGQLLTRTQLNATELRLSFANPDNDALLGAVKKDIGTAQAGLDRLLELETHDDDRAVFVELKQLLVQIGAVTAKVHASEVVQQQLVEARPALAMRARTHFSTLVGQMLELGQTDMASNVQPLEQLVDNINLAASTYMLEGDTKQLKRLASMQNRVATILTDVGQQLADNPQVAQTVEIALKDFDAYKRLIDDNLAELASRAALVNDSSTPLMREANRILNAVVHETRVQADEAKALAEEALADGMTRIFIFSAIAIVAAILAGVYSFLGIARPVREVSAAMEQVSAGDLETVIPHAARTDEIGEQARALTVFRDGLREAERLREEAHRASLRAAENRHSEMRQLADQFETAVGAVVDMVANAASDLQAASEALNATAEEATSQAAAVAAAAQLATTNVQTVAEAMDELSAAAQEIGDRLQHSTVMTERAVGEVAATTGQMNELKASAEQIGTITGLIGSIAGQTNLLALNATIESARAGDAGRGFAVVAQEVKALASQTAEASAGISERISGIQESTGGVQGAIAGFSHTITELRNAAAAISAAMTEQHATTSEVARSIQQAASGTQDVTSNISAVQRTAQASAAAAHRVLTSARDLSQQAVTLRREVHSFVDMVRAG</sequence>
<dbReference type="EMBL" id="FMTP01000003">
    <property type="protein sequence ID" value="SCW71389.1"/>
    <property type="molecule type" value="Genomic_DNA"/>
</dbReference>
<proteinExistence type="inferred from homology"/>
<dbReference type="Pfam" id="PF00672">
    <property type="entry name" value="HAMP"/>
    <property type="match status" value="1"/>
</dbReference>
<keyword evidence="5" id="KW-0812">Transmembrane</keyword>
<dbReference type="GO" id="GO:0007165">
    <property type="term" value="P:signal transduction"/>
    <property type="evidence" value="ECO:0007669"/>
    <property type="project" value="UniProtKB-KW"/>
</dbReference>
<dbReference type="PANTHER" id="PTHR32089">
    <property type="entry name" value="METHYL-ACCEPTING CHEMOTAXIS PROTEIN MCPB"/>
    <property type="match status" value="1"/>
</dbReference>
<evidence type="ECO:0000313" key="8">
    <source>
        <dbReference type="EMBL" id="SCW71389.1"/>
    </source>
</evidence>
<dbReference type="PROSITE" id="PS50111">
    <property type="entry name" value="CHEMOTAXIS_TRANSDUC_2"/>
    <property type="match status" value="1"/>
</dbReference>
<dbReference type="SUPFAM" id="SSF58104">
    <property type="entry name" value="Methyl-accepting chemotaxis protein (MCP) signaling domain"/>
    <property type="match status" value="1"/>
</dbReference>
<keyword evidence="5" id="KW-1133">Transmembrane helix</keyword>
<dbReference type="PROSITE" id="PS51257">
    <property type="entry name" value="PROKAR_LIPOPROTEIN"/>
    <property type="match status" value="1"/>
</dbReference>
<dbReference type="GO" id="GO:0016020">
    <property type="term" value="C:membrane"/>
    <property type="evidence" value="ECO:0007669"/>
    <property type="project" value="InterPro"/>
</dbReference>
<accession>A0A1G4SSW6</accession>
<dbReference type="AlphaFoldDB" id="A0A1G4SSW6"/>
<evidence type="ECO:0000256" key="3">
    <source>
        <dbReference type="PROSITE-ProRule" id="PRU00284"/>
    </source>
</evidence>